<sequence>KFAWKYIVVDEGHRIKNLNCKLIRELKTYQSANRLLLTGTPLQNNLAELWSLLNFLLPDIFDDLDSFQDWFDFSALHEQDGETQILEKEQSNEVVSNLHKILKPFLLRRIKSD</sequence>
<feature type="non-terminal residue" evidence="1">
    <location>
        <position position="1"/>
    </location>
</feature>
<proteinExistence type="predicted"/>
<accession>A0ACA9PPU9</accession>
<comment type="caution">
    <text evidence="1">The sequence shown here is derived from an EMBL/GenBank/DDBJ whole genome shotgun (WGS) entry which is preliminary data.</text>
</comment>
<evidence type="ECO:0000313" key="1">
    <source>
        <dbReference type="EMBL" id="CAG8717055.1"/>
    </source>
</evidence>
<dbReference type="Proteomes" id="UP000789860">
    <property type="component" value="Unassembled WGS sequence"/>
</dbReference>
<organism evidence="1 2">
    <name type="scientific">Scutellospora calospora</name>
    <dbReference type="NCBI Taxonomy" id="85575"/>
    <lineage>
        <taxon>Eukaryota</taxon>
        <taxon>Fungi</taxon>
        <taxon>Fungi incertae sedis</taxon>
        <taxon>Mucoromycota</taxon>
        <taxon>Glomeromycotina</taxon>
        <taxon>Glomeromycetes</taxon>
        <taxon>Diversisporales</taxon>
        <taxon>Gigasporaceae</taxon>
        <taxon>Scutellospora</taxon>
    </lineage>
</organism>
<protein>
    <submittedName>
        <fullName evidence="1">9554_t:CDS:1</fullName>
    </submittedName>
</protein>
<name>A0ACA9PPU9_9GLOM</name>
<gene>
    <name evidence="1" type="ORF">SCALOS_LOCUS11100</name>
</gene>
<dbReference type="EMBL" id="CAJVPM010045711">
    <property type="protein sequence ID" value="CAG8717055.1"/>
    <property type="molecule type" value="Genomic_DNA"/>
</dbReference>
<reference evidence="1" key="1">
    <citation type="submission" date="2021-06" db="EMBL/GenBank/DDBJ databases">
        <authorList>
            <person name="Kallberg Y."/>
            <person name="Tangrot J."/>
            <person name="Rosling A."/>
        </authorList>
    </citation>
    <scope>NUCLEOTIDE SEQUENCE</scope>
    <source>
        <strain evidence="1">AU212A</strain>
    </source>
</reference>
<evidence type="ECO:0000313" key="2">
    <source>
        <dbReference type="Proteomes" id="UP000789860"/>
    </source>
</evidence>
<feature type="non-terminal residue" evidence="1">
    <location>
        <position position="113"/>
    </location>
</feature>
<keyword evidence="2" id="KW-1185">Reference proteome</keyword>